<sequence>MPNIFVPFKVRHDDPPLDYSATTLSTSSNTITTLRSHSRHSSPPSTPAFSIGKQRTHPSFVEELSYK</sequence>
<comment type="caution">
    <text evidence="1">The sequence shown here is derived from an EMBL/GenBank/DDBJ whole genome shotgun (WGS) entry which is preliminary data.</text>
</comment>
<evidence type="ECO:0000313" key="1">
    <source>
        <dbReference type="EMBL" id="KAI3720620.1"/>
    </source>
</evidence>
<gene>
    <name evidence="1" type="ORF">L2E82_31611</name>
</gene>
<name>A0ACB9BEI6_CICIN</name>
<dbReference type="EMBL" id="CM042014">
    <property type="protein sequence ID" value="KAI3720620.1"/>
    <property type="molecule type" value="Genomic_DNA"/>
</dbReference>
<keyword evidence="2" id="KW-1185">Reference proteome</keyword>
<proteinExistence type="predicted"/>
<accession>A0ACB9BEI6</accession>
<reference evidence="1 2" key="2">
    <citation type="journal article" date="2022" name="Mol. Ecol. Resour.">
        <title>The genomes of chicory, endive, great burdock and yacon provide insights into Asteraceae paleo-polyploidization history and plant inulin production.</title>
        <authorList>
            <person name="Fan W."/>
            <person name="Wang S."/>
            <person name="Wang H."/>
            <person name="Wang A."/>
            <person name="Jiang F."/>
            <person name="Liu H."/>
            <person name="Zhao H."/>
            <person name="Xu D."/>
            <person name="Zhang Y."/>
        </authorList>
    </citation>
    <scope>NUCLEOTIDE SEQUENCE [LARGE SCALE GENOMIC DNA]</scope>
    <source>
        <strain evidence="2">cv. Punajuju</strain>
        <tissue evidence="1">Leaves</tissue>
    </source>
</reference>
<protein>
    <submittedName>
        <fullName evidence="1">Uncharacterized protein</fullName>
    </submittedName>
</protein>
<organism evidence="1 2">
    <name type="scientific">Cichorium intybus</name>
    <name type="common">Chicory</name>
    <dbReference type="NCBI Taxonomy" id="13427"/>
    <lineage>
        <taxon>Eukaryota</taxon>
        <taxon>Viridiplantae</taxon>
        <taxon>Streptophyta</taxon>
        <taxon>Embryophyta</taxon>
        <taxon>Tracheophyta</taxon>
        <taxon>Spermatophyta</taxon>
        <taxon>Magnoliopsida</taxon>
        <taxon>eudicotyledons</taxon>
        <taxon>Gunneridae</taxon>
        <taxon>Pentapetalae</taxon>
        <taxon>asterids</taxon>
        <taxon>campanulids</taxon>
        <taxon>Asterales</taxon>
        <taxon>Asteraceae</taxon>
        <taxon>Cichorioideae</taxon>
        <taxon>Cichorieae</taxon>
        <taxon>Cichoriinae</taxon>
        <taxon>Cichorium</taxon>
    </lineage>
</organism>
<evidence type="ECO:0000313" key="2">
    <source>
        <dbReference type="Proteomes" id="UP001055811"/>
    </source>
</evidence>
<dbReference type="Proteomes" id="UP001055811">
    <property type="component" value="Linkage Group LG06"/>
</dbReference>
<reference evidence="2" key="1">
    <citation type="journal article" date="2022" name="Mol. Ecol. Resour.">
        <title>The genomes of chicory, endive, great burdock and yacon provide insights into Asteraceae palaeo-polyploidization history and plant inulin production.</title>
        <authorList>
            <person name="Fan W."/>
            <person name="Wang S."/>
            <person name="Wang H."/>
            <person name="Wang A."/>
            <person name="Jiang F."/>
            <person name="Liu H."/>
            <person name="Zhao H."/>
            <person name="Xu D."/>
            <person name="Zhang Y."/>
        </authorList>
    </citation>
    <scope>NUCLEOTIDE SEQUENCE [LARGE SCALE GENOMIC DNA]</scope>
    <source>
        <strain evidence="2">cv. Punajuju</strain>
    </source>
</reference>